<proteinExistence type="predicted"/>
<organism evidence="1">
    <name type="scientific">Ixodes ricinus</name>
    <name type="common">Common tick</name>
    <name type="synonym">Acarus ricinus</name>
    <dbReference type="NCBI Taxonomy" id="34613"/>
    <lineage>
        <taxon>Eukaryota</taxon>
        <taxon>Metazoa</taxon>
        <taxon>Ecdysozoa</taxon>
        <taxon>Arthropoda</taxon>
        <taxon>Chelicerata</taxon>
        <taxon>Arachnida</taxon>
        <taxon>Acari</taxon>
        <taxon>Parasitiformes</taxon>
        <taxon>Ixodida</taxon>
        <taxon>Ixodoidea</taxon>
        <taxon>Ixodidae</taxon>
        <taxon>Ixodinae</taxon>
        <taxon>Ixodes</taxon>
    </lineage>
</organism>
<dbReference type="EMBL" id="GIFC01011081">
    <property type="protein sequence ID" value="MXU93164.1"/>
    <property type="molecule type" value="Transcribed_RNA"/>
</dbReference>
<evidence type="ECO:0000313" key="1">
    <source>
        <dbReference type="EMBL" id="MXU93164.1"/>
    </source>
</evidence>
<protein>
    <submittedName>
        <fullName evidence="1">Uncharacterized protein</fullName>
    </submittedName>
</protein>
<dbReference type="AlphaFoldDB" id="A0A6B0UUG5"/>
<name>A0A6B0UUG5_IXORI</name>
<sequence>MRCPGVGVAMAMALAPVGVTPDGVMTEVGVMEEGVWGVWLPICDDGVSSQRDRRLEALGVGVSWIRSAPPVRSVRGVSAQPLPCPGVSLSVLGVSSQRLRLALGVPGAPPPFWLPPGVSWPGVAWPGVEACAGVGSHMRLLE</sequence>
<accession>A0A6B0UUG5</accession>
<reference evidence="1" key="1">
    <citation type="submission" date="2019-12" db="EMBL/GenBank/DDBJ databases">
        <title>An insight into the sialome of adult female Ixodes ricinus ticks feeding for 6 days.</title>
        <authorList>
            <person name="Perner J."/>
            <person name="Ribeiro J.M.C."/>
        </authorList>
    </citation>
    <scope>NUCLEOTIDE SEQUENCE</scope>
    <source>
        <strain evidence="1">Semi-engorged</strain>
        <tissue evidence="1">Salivary glands</tissue>
    </source>
</reference>